<dbReference type="Pfam" id="PF00290">
    <property type="entry name" value="Trp_syntA"/>
    <property type="match status" value="1"/>
</dbReference>
<dbReference type="UniPathway" id="UPA00035">
    <property type="reaction ID" value="UER00044"/>
</dbReference>
<evidence type="ECO:0000256" key="6">
    <source>
        <dbReference type="ARBA" id="ARBA00023141"/>
    </source>
</evidence>
<feature type="active site" description="Proton acceptor" evidence="9">
    <location>
        <position position="42"/>
    </location>
</feature>
<evidence type="ECO:0000256" key="3">
    <source>
        <dbReference type="ARBA" id="ARBA00011270"/>
    </source>
</evidence>
<keyword evidence="4 9" id="KW-0028">Amino-acid biosynthesis</keyword>
<dbReference type="InterPro" id="IPR018204">
    <property type="entry name" value="Trp_synthase_alpha_AS"/>
</dbReference>
<dbReference type="Gene3D" id="3.20.20.70">
    <property type="entry name" value="Aldolase class I"/>
    <property type="match status" value="1"/>
</dbReference>
<evidence type="ECO:0000256" key="2">
    <source>
        <dbReference type="ARBA" id="ARBA00004733"/>
    </source>
</evidence>
<dbReference type="Proteomes" id="UP000240569">
    <property type="component" value="Unassembled WGS sequence"/>
</dbReference>
<evidence type="ECO:0000256" key="5">
    <source>
        <dbReference type="ARBA" id="ARBA00022822"/>
    </source>
</evidence>
<evidence type="ECO:0000256" key="1">
    <source>
        <dbReference type="ARBA" id="ARBA00003365"/>
    </source>
</evidence>
<comment type="subunit">
    <text evidence="3 9">Tetramer of two alpha and two beta chains.</text>
</comment>
<keyword evidence="7 9" id="KW-0456">Lyase</keyword>
<evidence type="ECO:0000256" key="10">
    <source>
        <dbReference type="RuleBase" id="RU003662"/>
    </source>
</evidence>
<dbReference type="PROSITE" id="PS00167">
    <property type="entry name" value="TRP_SYNTHASE_ALPHA"/>
    <property type="match status" value="1"/>
</dbReference>
<dbReference type="InterPro" id="IPR002028">
    <property type="entry name" value="Trp_synthase_suA"/>
</dbReference>
<accession>A0A2R6AA30</accession>
<name>A0A2R6AA30_9ARCH</name>
<dbReference type="SUPFAM" id="SSF51366">
    <property type="entry name" value="Ribulose-phoshate binding barrel"/>
    <property type="match status" value="1"/>
</dbReference>
<reference evidence="11 12" key="1">
    <citation type="submission" date="2017-04" db="EMBL/GenBank/DDBJ databases">
        <title>Novel microbial lineages endemic to geothermal iron-oxide mats fill important gaps in the evolutionary history of Archaea.</title>
        <authorList>
            <person name="Jay Z.J."/>
            <person name="Beam J.P."/>
            <person name="Dlakic M."/>
            <person name="Rusch D.B."/>
            <person name="Kozubal M.A."/>
            <person name="Inskeep W.P."/>
        </authorList>
    </citation>
    <scope>NUCLEOTIDE SEQUENCE [LARGE SCALE GENOMIC DNA]</scope>
    <source>
        <strain evidence="11">BE_D</strain>
    </source>
</reference>
<protein>
    <recommendedName>
        <fullName evidence="9">Tryptophan synthase alpha chain</fullName>
        <ecNumber evidence="9">4.2.1.20</ecNumber>
    </recommendedName>
</protein>
<organism evidence="11 12">
    <name type="scientific">Candidatus Marsarchaeota G1 archaeon BE_D</name>
    <dbReference type="NCBI Taxonomy" id="1978156"/>
    <lineage>
        <taxon>Archaea</taxon>
        <taxon>Candidatus Marsarchaeota</taxon>
        <taxon>Candidatus Marsarchaeota group 1</taxon>
    </lineage>
</organism>
<sequence>MAKIFENGKHALICYLMGGDPTPEKSVEAASAVLEEGADALELGIPFSDPIADGPTIQAASVRALKARVTPKTVFEQARFLSKHQKPIYLMTYLNPVLKMGYKEFAKSCVDSGVTGVIIPDLPVEYANEWIEEAQKNSLETVFLCSPSTKSERIIKISEASTGFVYLVSVYGVTGARESLPSYTFDFVKRVRKLTQKPLALGFGISTREHVKQAIEAGASGVIVGSALVSKLTNPDWSEALSQLRSLVRALRDAL</sequence>
<dbReference type="AlphaFoldDB" id="A0A2R6AA30"/>
<dbReference type="CDD" id="cd04724">
    <property type="entry name" value="Tryptophan_synthase_alpha"/>
    <property type="match status" value="1"/>
</dbReference>
<dbReference type="PANTHER" id="PTHR43406:SF1">
    <property type="entry name" value="TRYPTOPHAN SYNTHASE ALPHA CHAIN, CHLOROPLASTIC"/>
    <property type="match status" value="1"/>
</dbReference>
<evidence type="ECO:0000313" key="12">
    <source>
        <dbReference type="Proteomes" id="UP000240569"/>
    </source>
</evidence>
<comment type="similarity">
    <text evidence="9 10">Belongs to the TrpA family.</text>
</comment>
<dbReference type="GO" id="GO:0005829">
    <property type="term" value="C:cytosol"/>
    <property type="evidence" value="ECO:0007669"/>
    <property type="project" value="TreeGrafter"/>
</dbReference>
<evidence type="ECO:0000313" key="11">
    <source>
        <dbReference type="EMBL" id="PSN83274.1"/>
    </source>
</evidence>
<comment type="pathway">
    <text evidence="2 9">Amino-acid biosynthesis; L-tryptophan biosynthesis; L-tryptophan from chorismate: step 5/5.</text>
</comment>
<comment type="function">
    <text evidence="1 9">The alpha subunit is responsible for the aldol cleavage of indoleglycerol phosphate to indole and glyceraldehyde 3-phosphate.</text>
</comment>
<proteinExistence type="inferred from homology"/>
<dbReference type="InterPro" id="IPR011060">
    <property type="entry name" value="RibuloseP-bd_barrel"/>
</dbReference>
<evidence type="ECO:0000256" key="9">
    <source>
        <dbReference type="HAMAP-Rule" id="MF_00131"/>
    </source>
</evidence>
<keyword evidence="6 9" id="KW-0057">Aromatic amino acid biosynthesis</keyword>
<evidence type="ECO:0000256" key="8">
    <source>
        <dbReference type="ARBA" id="ARBA00049047"/>
    </source>
</evidence>
<dbReference type="InterPro" id="IPR013785">
    <property type="entry name" value="Aldolase_TIM"/>
</dbReference>
<dbReference type="GO" id="GO:0004834">
    <property type="term" value="F:tryptophan synthase activity"/>
    <property type="evidence" value="ECO:0007669"/>
    <property type="project" value="UniProtKB-UniRule"/>
</dbReference>
<evidence type="ECO:0000256" key="4">
    <source>
        <dbReference type="ARBA" id="ARBA00022605"/>
    </source>
</evidence>
<dbReference type="FunFam" id="3.20.20.70:FF:000037">
    <property type="entry name" value="Tryptophan synthase alpha chain"/>
    <property type="match status" value="1"/>
</dbReference>
<dbReference type="EC" id="4.2.1.20" evidence="9"/>
<dbReference type="EMBL" id="NEXD01000109">
    <property type="protein sequence ID" value="PSN83274.1"/>
    <property type="molecule type" value="Genomic_DNA"/>
</dbReference>
<comment type="catalytic activity">
    <reaction evidence="8 9">
        <text>(1S,2R)-1-C-(indol-3-yl)glycerol 3-phosphate + L-serine = D-glyceraldehyde 3-phosphate + L-tryptophan + H2O</text>
        <dbReference type="Rhea" id="RHEA:10532"/>
        <dbReference type="ChEBI" id="CHEBI:15377"/>
        <dbReference type="ChEBI" id="CHEBI:33384"/>
        <dbReference type="ChEBI" id="CHEBI:57912"/>
        <dbReference type="ChEBI" id="CHEBI:58866"/>
        <dbReference type="ChEBI" id="CHEBI:59776"/>
        <dbReference type="EC" id="4.2.1.20"/>
    </reaction>
</comment>
<dbReference type="PANTHER" id="PTHR43406">
    <property type="entry name" value="TRYPTOPHAN SYNTHASE, ALPHA CHAIN"/>
    <property type="match status" value="1"/>
</dbReference>
<evidence type="ECO:0000256" key="7">
    <source>
        <dbReference type="ARBA" id="ARBA00023239"/>
    </source>
</evidence>
<dbReference type="HAMAP" id="MF_00131">
    <property type="entry name" value="Trp_synth_alpha"/>
    <property type="match status" value="1"/>
</dbReference>
<gene>
    <name evidence="9" type="primary">trpA</name>
    <name evidence="11" type="ORF">B9Q02_10740</name>
</gene>
<feature type="active site" description="Proton acceptor" evidence="9">
    <location>
        <position position="53"/>
    </location>
</feature>
<keyword evidence="5 9" id="KW-0822">Tryptophan biosynthesis</keyword>
<dbReference type="NCBIfam" id="TIGR00262">
    <property type="entry name" value="trpA"/>
    <property type="match status" value="1"/>
</dbReference>
<comment type="caution">
    <text evidence="11">The sequence shown here is derived from an EMBL/GenBank/DDBJ whole genome shotgun (WGS) entry which is preliminary data.</text>
</comment>